<sequence length="336" mass="38623">MDSTYTPLIDSLIRIGEGKVRSSRIVKQLESFLNITFEKSVKHDLKRLSDSRIEQYHKNSKRQEELRMLATAKRSESMHFLVGNKLKTKAWLELLYTQNLGVGTQESIPTADEIPVLPGTKVEDDASFDIAAMATLYRNNITLLYRLDHDLNPYFVAPQKDLFRARRQLEARRKKSRMKHSTFENSIQTTQLSASQHLYTWSANIQKLLKIEHPLSMNEVIYLVFRYAREKKLYSQSLFHSNDLTSFLSSHGEPLDSKTLFQRVISNKLQRVGYITQNGTRYTSSDGSADCHIPTDAYNIPEVLLQRHFAAVCALTDVQSSFPTLFKSNASRSSHR</sequence>
<evidence type="ECO:0000313" key="1">
    <source>
        <dbReference type="EMBL" id="ODQ45465.1"/>
    </source>
</evidence>
<dbReference type="GeneID" id="30178499"/>
<dbReference type="EMBL" id="KV454005">
    <property type="protein sequence ID" value="ODQ45465.1"/>
    <property type="molecule type" value="Genomic_DNA"/>
</dbReference>
<gene>
    <name evidence="1" type="ORF">PICMEDRAFT_17934</name>
</gene>
<dbReference type="AlphaFoldDB" id="A0A1E3NH35"/>
<dbReference type="RefSeq" id="XP_019016578.1">
    <property type="nucleotide sequence ID" value="XM_019161812.1"/>
</dbReference>
<dbReference type="Proteomes" id="UP000094455">
    <property type="component" value="Unassembled WGS sequence"/>
</dbReference>
<keyword evidence="2" id="KW-1185">Reference proteome</keyword>
<organism evidence="1 2">
    <name type="scientific">Pichia membranifaciens NRRL Y-2026</name>
    <dbReference type="NCBI Taxonomy" id="763406"/>
    <lineage>
        <taxon>Eukaryota</taxon>
        <taxon>Fungi</taxon>
        <taxon>Dikarya</taxon>
        <taxon>Ascomycota</taxon>
        <taxon>Saccharomycotina</taxon>
        <taxon>Pichiomycetes</taxon>
        <taxon>Pichiales</taxon>
        <taxon>Pichiaceae</taxon>
        <taxon>Pichia</taxon>
    </lineage>
</organism>
<evidence type="ECO:0000313" key="2">
    <source>
        <dbReference type="Proteomes" id="UP000094455"/>
    </source>
</evidence>
<dbReference type="STRING" id="763406.A0A1E3NH35"/>
<protein>
    <submittedName>
        <fullName evidence="1">Uncharacterized protein</fullName>
    </submittedName>
</protein>
<accession>A0A1E3NH35</accession>
<name>A0A1E3NH35_9ASCO</name>
<proteinExistence type="predicted"/>
<reference evidence="1 2" key="1">
    <citation type="journal article" date="2016" name="Proc. Natl. Acad. Sci. U.S.A.">
        <title>Comparative genomics of biotechnologically important yeasts.</title>
        <authorList>
            <person name="Riley R."/>
            <person name="Haridas S."/>
            <person name="Wolfe K.H."/>
            <person name="Lopes M.R."/>
            <person name="Hittinger C.T."/>
            <person name="Goeker M."/>
            <person name="Salamov A.A."/>
            <person name="Wisecaver J.H."/>
            <person name="Long T.M."/>
            <person name="Calvey C.H."/>
            <person name="Aerts A.L."/>
            <person name="Barry K.W."/>
            <person name="Choi C."/>
            <person name="Clum A."/>
            <person name="Coughlan A.Y."/>
            <person name="Deshpande S."/>
            <person name="Douglass A.P."/>
            <person name="Hanson S.J."/>
            <person name="Klenk H.-P."/>
            <person name="LaButti K.M."/>
            <person name="Lapidus A."/>
            <person name="Lindquist E.A."/>
            <person name="Lipzen A.M."/>
            <person name="Meier-Kolthoff J.P."/>
            <person name="Ohm R.A."/>
            <person name="Otillar R.P."/>
            <person name="Pangilinan J.L."/>
            <person name="Peng Y."/>
            <person name="Rokas A."/>
            <person name="Rosa C.A."/>
            <person name="Scheuner C."/>
            <person name="Sibirny A.A."/>
            <person name="Slot J.C."/>
            <person name="Stielow J.B."/>
            <person name="Sun H."/>
            <person name="Kurtzman C.P."/>
            <person name="Blackwell M."/>
            <person name="Grigoriev I.V."/>
            <person name="Jeffries T.W."/>
        </authorList>
    </citation>
    <scope>NUCLEOTIDE SEQUENCE [LARGE SCALE GENOMIC DNA]</scope>
    <source>
        <strain evidence="1 2">NRRL Y-2026</strain>
    </source>
</reference>